<reference evidence="9" key="1">
    <citation type="journal article" date="2014" name="Int. J. Syst. Evol. Microbiol.">
        <title>Complete genome sequence of Corynebacterium casei LMG S-19264T (=DSM 44701T), isolated from a smear-ripened cheese.</title>
        <authorList>
            <consortium name="US DOE Joint Genome Institute (JGI-PGF)"/>
            <person name="Walter F."/>
            <person name="Albersmeier A."/>
            <person name="Kalinowski J."/>
            <person name="Ruckert C."/>
        </authorList>
    </citation>
    <scope>NUCLEOTIDE SEQUENCE</scope>
    <source>
        <strain evidence="9">CCM 7086</strain>
    </source>
</reference>
<dbReference type="InterPro" id="IPR023090">
    <property type="entry name" value="UPF0702_alpha/beta_dom_sf"/>
</dbReference>
<feature type="domain" description="YetF C-terminal" evidence="8">
    <location>
        <begin position="100"/>
        <end position="167"/>
    </location>
</feature>
<dbReference type="GO" id="GO:0005886">
    <property type="term" value="C:plasma membrane"/>
    <property type="evidence" value="ECO:0007669"/>
    <property type="project" value="UniProtKB-SubCell"/>
</dbReference>
<dbReference type="InterPro" id="IPR007353">
    <property type="entry name" value="DUF421"/>
</dbReference>
<dbReference type="PANTHER" id="PTHR34582:SF6">
    <property type="entry name" value="UPF0702 TRANSMEMBRANE PROTEIN YCAP"/>
    <property type="match status" value="1"/>
</dbReference>
<evidence type="ECO:0000313" key="9">
    <source>
        <dbReference type="EMBL" id="GGB95245.1"/>
    </source>
</evidence>
<dbReference type="Gene3D" id="3.30.240.20">
    <property type="entry name" value="bsu07140 like domains"/>
    <property type="match status" value="1"/>
</dbReference>
<dbReference type="Pfam" id="PF04239">
    <property type="entry name" value="DUF421"/>
    <property type="match status" value="1"/>
</dbReference>
<evidence type="ECO:0000256" key="2">
    <source>
        <dbReference type="ARBA" id="ARBA00006448"/>
    </source>
</evidence>
<keyword evidence="10" id="KW-1185">Reference proteome</keyword>
<evidence type="ECO:0000256" key="7">
    <source>
        <dbReference type="SAM" id="Phobius"/>
    </source>
</evidence>
<protein>
    <submittedName>
        <fullName evidence="9">DUF421 domain-containing protein</fullName>
    </submittedName>
</protein>
<feature type="transmembrane region" description="Helical" evidence="7">
    <location>
        <begin position="20"/>
        <end position="42"/>
    </location>
</feature>
<evidence type="ECO:0000256" key="5">
    <source>
        <dbReference type="ARBA" id="ARBA00022989"/>
    </source>
</evidence>
<evidence type="ECO:0000256" key="1">
    <source>
        <dbReference type="ARBA" id="ARBA00004651"/>
    </source>
</evidence>
<evidence type="ECO:0000256" key="3">
    <source>
        <dbReference type="ARBA" id="ARBA00022475"/>
    </source>
</evidence>
<keyword evidence="6 7" id="KW-0472">Membrane</keyword>
<organism evidence="9 10">
    <name type="scientific">Oxalicibacterium flavum</name>
    <dbReference type="NCBI Taxonomy" id="179467"/>
    <lineage>
        <taxon>Bacteria</taxon>
        <taxon>Pseudomonadati</taxon>
        <taxon>Pseudomonadota</taxon>
        <taxon>Betaproteobacteria</taxon>
        <taxon>Burkholderiales</taxon>
        <taxon>Oxalobacteraceae</taxon>
        <taxon>Oxalicibacterium</taxon>
    </lineage>
</organism>
<gene>
    <name evidence="9" type="ORF">GCM10007205_00610</name>
</gene>
<evidence type="ECO:0000256" key="6">
    <source>
        <dbReference type="ARBA" id="ARBA00023136"/>
    </source>
</evidence>
<dbReference type="PANTHER" id="PTHR34582">
    <property type="entry name" value="UPF0702 TRANSMEMBRANE PROTEIN YCAP"/>
    <property type="match status" value="1"/>
</dbReference>
<proteinExistence type="inferred from homology"/>
<dbReference type="AlphaFoldDB" id="A0A8J2XWZ2"/>
<feature type="transmembrane region" description="Helical" evidence="7">
    <location>
        <begin position="49"/>
        <end position="68"/>
    </location>
</feature>
<dbReference type="Proteomes" id="UP000620266">
    <property type="component" value="Unassembled WGS sequence"/>
</dbReference>
<evidence type="ECO:0000259" key="8">
    <source>
        <dbReference type="Pfam" id="PF04239"/>
    </source>
</evidence>
<comment type="similarity">
    <text evidence="2">Belongs to the UPF0702 family.</text>
</comment>
<feature type="transmembrane region" description="Helical" evidence="7">
    <location>
        <begin position="80"/>
        <end position="99"/>
    </location>
</feature>
<sequence>MMTGWSDLDWNGMFGMTVPFAEILIRGTVMYWLLFLIFRFLIPRDVGGIGIADILILVIIADAAQNAMSGDYKSVTDGALLVGVLVAWNMFFDRLSYFWPAFRRFSTPPSLCLVSKGKLMRRNMRREFITEDELWEHLRREGVDSLDQVESVRMESDGGFSVLKRKDART</sequence>
<evidence type="ECO:0000256" key="4">
    <source>
        <dbReference type="ARBA" id="ARBA00022692"/>
    </source>
</evidence>
<keyword evidence="3" id="KW-1003">Cell membrane</keyword>
<accession>A0A8J2XWZ2</accession>
<name>A0A8J2XWZ2_9BURK</name>
<reference evidence="9" key="2">
    <citation type="submission" date="2020-09" db="EMBL/GenBank/DDBJ databases">
        <authorList>
            <person name="Sun Q."/>
            <person name="Sedlacek I."/>
        </authorList>
    </citation>
    <scope>NUCLEOTIDE SEQUENCE</scope>
    <source>
        <strain evidence="9">CCM 7086</strain>
    </source>
</reference>
<keyword evidence="5 7" id="KW-1133">Transmembrane helix</keyword>
<evidence type="ECO:0000313" key="10">
    <source>
        <dbReference type="Proteomes" id="UP000620266"/>
    </source>
</evidence>
<comment type="caution">
    <text evidence="9">The sequence shown here is derived from an EMBL/GenBank/DDBJ whole genome shotgun (WGS) entry which is preliminary data.</text>
</comment>
<comment type="subcellular location">
    <subcellularLocation>
        <location evidence="1">Cell membrane</location>
        <topology evidence="1">Multi-pass membrane protein</topology>
    </subcellularLocation>
</comment>
<keyword evidence="4 7" id="KW-0812">Transmembrane</keyword>
<dbReference type="EMBL" id="BMCG01000001">
    <property type="protein sequence ID" value="GGB95245.1"/>
    <property type="molecule type" value="Genomic_DNA"/>
</dbReference>